<dbReference type="EMBL" id="CAXAMN010023250">
    <property type="protein sequence ID" value="CAK9076241.1"/>
    <property type="molecule type" value="Genomic_DNA"/>
</dbReference>
<organism evidence="2 3">
    <name type="scientific">Durusdinium trenchii</name>
    <dbReference type="NCBI Taxonomy" id="1381693"/>
    <lineage>
        <taxon>Eukaryota</taxon>
        <taxon>Sar</taxon>
        <taxon>Alveolata</taxon>
        <taxon>Dinophyceae</taxon>
        <taxon>Suessiales</taxon>
        <taxon>Symbiodiniaceae</taxon>
        <taxon>Durusdinium</taxon>
    </lineage>
</organism>
<dbReference type="Proteomes" id="UP001642484">
    <property type="component" value="Unassembled WGS sequence"/>
</dbReference>
<keyword evidence="3" id="KW-1185">Reference proteome</keyword>
<evidence type="ECO:0008006" key="4">
    <source>
        <dbReference type="Google" id="ProtNLM"/>
    </source>
</evidence>
<dbReference type="SUPFAM" id="SSF53448">
    <property type="entry name" value="Nucleotide-diphospho-sugar transferases"/>
    <property type="match status" value="1"/>
</dbReference>
<evidence type="ECO:0000313" key="2">
    <source>
        <dbReference type="EMBL" id="CAK9076241.1"/>
    </source>
</evidence>
<dbReference type="InterPro" id="IPR029044">
    <property type="entry name" value="Nucleotide-diphossugar_trans"/>
</dbReference>
<protein>
    <recommendedName>
        <fullName evidence="4">Ceramide glucosyltransferase</fullName>
    </recommendedName>
</protein>
<proteinExistence type="predicted"/>
<reference evidence="2 3" key="1">
    <citation type="submission" date="2024-02" db="EMBL/GenBank/DDBJ databases">
        <authorList>
            <person name="Chen Y."/>
            <person name="Shah S."/>
            <person name="Dougan E. K."/>
            <person name="Thang M."/>
            <person name="Chan C."/>
        </authorList>
    </citation>
    <scope>NUCLEOTIDE SEQUENCE [LARGE SCALE GENOMIC DNA]</scope>
</reference>
<sequence length="287" mass="32796">MELVAGHGLNTLARSTTEEQCVEPVPKSRGLVFSSVGNQCLPVVRSWLQTRDADFDLALVFYKEPDSPVLHELNMLSQEITGMEVLQHEGMKWPNFRYWLELQGGAEKVAARYDYIWVVDDDVRLPTTEISRMFQILREHSQIAFACPSFDKGSDGVWRFFDGHDPRWKLRYTNFVECTAPVLKSSMLLDARFQPCLRAVRTGCFIDFCFHPAAGGGRDVVAVIDAVQCHHPPRTADYPSEMRQVQAWQEHKHDDVLFEKEGVPKDWWAIEPRFFQPKVLGAVPIGS</sequence>
<name>A0ABP0PJQ1_9DINO</name>
<evidence type="ECO:0000313" key="3">
    <source>
        <dbReference type="Proteomes" id="UP001642484"/>
    </source>
</evidence>
<gene>
    <name evidence="1" type="ORF">CCMP2556_LOCUS37182</name>
    <name evidence="2" type="ORF">CCMP2556_LOCUS37557</name>
</gene>
<accession>A0ABP0PJQ1</accession>
<comment type="caution">
    <text evidence="2">The sequence shown here is derived from an EMBL/GenBank/DDBJ whole genome shotgun (WGS) entry which is preliminary data.</text>
</comment>
<evidence type="ECO:0000313" key="1">
    <source>
        <dbReference type="EMBL" id="CAK9075503.1"/>
    </source>
</evidence>
<dbReference type="EMBL" id="CAXAMN010023139">
    <property type="protein sequence ID" value="CAK9075503.1"/>
    <property type="molecule type" value="Genomic_DNA"/>
</dbReference>